<organism evidence="2 3">
    <name type="scientific">Elaeophora elaphi</name>
    <dbReference type="NCBI Taxonomy" id="1147741"/>
    <lineage>
        <taxon>Eukaryota</taxon>
        <taxon>Metazoa</taxon>
        <taxon>Ecdysozoa</taxon>
        <taxon>Nematoda</taxon>
        <taxon>Chromadorea</taxon>
        <taxon>Rhabditida</taxon>
        <taxon>Spirurina</taxon>
        <taxon>Spiruromorpha</taxon>
        <taxon>Filarioidea</taxon>
        <taxon>Onchocercidae</taxon>
        <taxon>Elaeophora</taxon>
    </lineage>
</organism>
<sequence length="182" mass="21053">MLVVLLNFRKFFSDKISPNGRADKGSKLEKKEVKRLPKVDEELHARTIFEPVAVEARPAKTKPKTRSKLKWKEEVDLKEKIEEAKDFKNEEWKDSTGESSKDSNPNSEKAIRLNIKNKKESDKIKRVIAKGKLGKIEGGGTDQLEQSILWMIIRKILEEILVWLQIESDLLEGERKYFALCC</sequence>
<evidence type="ECO:0000313" key="3">
    <source>
        <dbReference type="WBParaSite" id="EEL_0000763301-mRNA-1"/>
    </source>
</evidence>
<dbReference type="WBParaSite" id="EEL_0000763301-mRNA-1">
    <property type="protein sequence ID" value="EEL_0000763301-mRNA-1"/>
    <property type="gene ID" value="EEL_0000763301"/>
</dbReference>
<feature type="compositionally biased region" description="Basic and acidic residues" evidence="1">
    <location>
        <begin position="88"/>
        <end position="101"/>
    </location>
</feature>
<dbReference type="Proteomes" id="UP000050640">
    <property type="component" value="Unplaced"/>
</dbReference>
<proteinExistence type="predicted"/>
<evidence type="ECO:0000256" key="1">
    <source>
        <dbReference type="SAM" id="MobiDB-lite"/>
    </source>
</evidence>
<reference evidence="3" key="1">
    <citation type="submission" date="2017-02" db="UniProtKB">
        <authorList>
            <consortium name="WormBaseParasite"/>
        </authorList>
    </citation>
    <scope>IDENTIFICATION</scope>
</reference>
<feature type="region of interest" description="Disordered" evidence="1">
    <location>
        <begin position="88"/>
        <end position="109"/>
    </location>
</feature>
<accession>A0A0R3RZ88</accession>
<protein>
    <submittedName>
        <fullName evidence="3">Uncharacterized protein</fullName>
    </submittedName>
</protein>
<keyword evidence="2" id="KW-1185">Reference proteome</keyword>
<evidence type="ECO:0000313" key="2">
    <source>
        <dbReference type="Proteomes" id="UP000050640"/>
    </source>
</evidence>
<name>A0A0R3RZ88_9BILA</name>
<dbReference type="AlphaFoldDB" id="A0A0R3RZ88"/>